<dbReference type="KEGG" id="bma:BMA3073"/>
<reference evidence="2 3" key="1">
    <citation type="journal article" date="2004" name="Proc. Natl. Acad. Sci. U.S.A.">
        <title>Structural flexibility in the Burkholderia mallei genome.</title>
        <authorList>
            <person name="Nierman W.C."/>
            <person name="DeShazer D."/>
            <person name="Kim H.S."/>
            <person name="Tettelin H."/>
            <person name="Nelson K.E."/>
            <person name="Feldblyum T."/>
            <person name="Ulrich R.L."/>
            <person name="Ronning C.M."/>
            <person name="Brinkac L.M."/>
            <person name="Daugherty S.C."/>
            <person name="Davidsen T.D."/>
            <person name="Deboy R.T."/>
            <person name="Dimitrov G."/>
            <person name="Dodson R.J."/>
            <person name="Durkin A.S."/>
            <person name="Gwinn M.L."/>
            <person name="Haft D.H."/>
            <person name="Khouri H."/>
            <person name="Kolonay J.F."/>
            <person name="Madupu R."/>
            <person name="Mohammoud Y."/>
            <person name="Nelson W.C."/>
            <person name="Radune D."/>
            <person name="Romero C.M."/>
            <person name="Sarria S."/>
            <person name="Selengut J."/>
            <person name="Shamblin C."/>
            <person name="Sullivan S.A."/>
            <person name="White O."/>
            <person name="Yu Y."/>
            <person name="Zafar N."/>
            <person name="Zhou L."/>
            <person name="Fraser C.M."/>
        </authorList>
    </citation>
    <scope>NUCLEOTIDE SEQUENCE [LARGE SCALE GENOMIC DNA]</scope>
    <source>
        <strain evidence="2 3">ATCC 23344</strain>
    </source>
</reference>
<evidence type="ECO:0000313" key="3">
    <source>
        <dbReference type="Proteomes" id="UP000006693"/>
    </source>
</evidence>
<keyword evidence="3" id="KW-1185">Reference proteome</keyword>
<feature type="region of interest" description="Disordered" evidence="1">
    <location>
        <begin position="1"/>
        <end position="66"/>
    </location>
</feature>
<name>A0A0H2WFY7_BURMA</name>
<protein>
    <submittedName>
        <fullName evidence="2">Uncharacterized protein</fullName>
    </submittedName>
</protein>
<accession>A0A0H2WFY7</accession>
<dbReference type="HOGENOM" id="CLU_1567752_0_0_4"/>
<dbReference type="Proteomes" id="UP000006693">
    <property type="component" value="Chromosome 1"/>
</dbReference>
<gene>
    <name evidence="2" type="ordered locus">BMA3073</name>
</gene>
<dbReference type="EMBL" id="CP000010">
    <property type="protein sequence ID" value="AAU48062.1"/>
    <property type="molecule type" value="Genomic_DNA"/>
</dbReference>
<evidence type="ECO:0000313" key="2">
    <source>
        <dbReference type="EMBL" id="AAU48062.1"/>
    </source>
</evidence>
<sequence>MRADAGRCGSARSGLRHDSIRAWTELGQDETPAPRASAASPDRRAPDQRVAAASPGPGTGRASRRRLLLRRRQRSLRIRQPVVRVDDERIGVGEQRAERAAIDRERAAQQVERPVDQVVAAVNALALLHRYRLHRSLPPRRQQKRAGLPLSCLAINNRPATCRATRRVQT</sequence>
<organism evidence="2 3">
    <name type="scientific">Burkholderia mallei (strain ATCC 23344)</name>
    <dbReference type="NCBI Taxonomy" id="243160"/>
    <lineage>
        <taxon>Bacteria</taxon>
        <taxon>Pseudomonadati</taxon>
        <taxon>Pseudomonadota</taxon>
        <taxon>Betaproteobacteria</taxon>
        <taxon>Burkholderiales</taxon>
        <taxon>Burkholderiaceae</taxon>
        <taxon>Burkholderia</taxon>
        <taxon>pseudomallei group</taxon>
    </lineage>
</organism>
<proteinExistence type="predicted"/>
<dbReference type="AlphaFoldDB" id="A0A0H2WFY7"/>
<evidence type="ECO:0000256" key="1">
    <source>
        <dbReference type="SAM" id="MobiDB-lite"/>
    </source>
</evidence>